<proteinExistence type="predicted"/>
<feature type="signal peptide" evidence="1">
    <location>
        <begin position="1"/>
        <end position="28"/>
    </location>
</feature>
<dbReference type="STRING" id="1193682.BJP25_00635"/>
<evidence type="ECO:0000256" key="1">
    <source>
        <dbReference type="SAM" id="SignalP"/>
    </source>
</evidence>
<dbReference type="Proteomes" id="UP000186040">
    <property type="component" value="Unassembled WGS sequence"/>
</dbReference>
<sequence>MRTSTRRALAALTATTAALLLAPGLAAAKPVQFPVRGYVAAEVAAQLQTALPARFTPLVPQRVLDTRTAGGPVGPGGTTTLDLSARVPAGASAVVLNLTALTGAEGGFVTAYPAGTGRPQVSNLNAPAGSVRPNAVTVALGATRAVTLYNQAGNTHLVVDLAGYYKPATGSYYTATTPTRVLDTRQSAAVGPREVVAVATGVPAGATAVTLTVTGIGGAAGTYVTAYPGGSARPEASNLNLAPGQVAANLVTVPVGPGGRVDLFNLAGSTHLVVDVAGFYTPGGGSEFTPLAPFRVGDTRDAGSAALARDTTAYLPFYDFLPEGTTAVAFTLTGTAPTAGTYLTAAPTGAARPLASNLNLAPGETAANLAVVALNPYRELDIYNFAGSTHAIVDLAGFFGPATAQG</sequence>
<comment type="caution">
    <text evidence="2">The sequence shown here is derived from an EMBL/GenBank/DDBJ whole genome shotgun (WGS) entry which is preliminary data.</text>
</comment>
<accession>A0A1Q9LMA8</accession>
<keyword evidence="1" id="KW-0732">Signal</keyword>
<evidence type="ECO:0000313" key="3">
    <source>
        <dbReference type="Proteomes" id="UP000186040"/>
    </source>
</evidence>
<dbReference type="AlphaFoldDB" id="A0A1Q9LMA8"/>
<name>A0A1Q9LMA8_9PSEU</name>
<dbReference type="EMBL" id="MKQR01000012">
    <property type="protein sequence ID" value="OLR93134.1"/>
    <property type="molecule type" value="Genomic_DNA"/>
</dbReference>
<evidence type="ECO:0000313" key="2">
    <source>
        <dbReference type="EMBL" id="OLR93134.1"/>
    </source>
</evidence>
<reference evidence="2 3" key="1">
    <citation type="submission" date="2016-10" db="EMBL/GenBank/DDBJ databases">
        <title>The Draft Genome Sequence of Actinokineospora bangkokensis 44EHWT reveals the biosynthetic pathway of antifungal compounds Thailandins with unusual extender unit butylmalonyl-CoA.</title>
        <authorList>
            <person name="Greule A."/>
            <person name="Intra B."/>
            <person name="Flemming S."/>
            <person name="Rommel M.G."/>
            <person name="Panbangred W."/>
            <person name="Bechthold A."/>
        </authorList>
    </citation>
    <scope>NUCLEOTIDE SEQUENCE [LARGE SCALE GENOMIC DNA]</scope>
    <source>
        <strain evidence="2 3">44EHW</strain>
    </source>
</reference>
<keyword evidence="3" id="KW-1185">Reference proteome</keyword>
<dbReference type="OrthoDB" id="4855196at2"/>
<feature type="chain" id="PRO_5012909530" description="DUF4397 domain-containing protein" evidence="1">
    <location>
        <begin position="29"/>
        <end position="406"/>
    </location>
</feature>
<protein>
    <recommendedName>
        <fullName evidence="4">DUF4397 domain-containing protein</fullName>
    </recommendedName>
</protein>
<dbReference type="RefSeq" id="WP_075975129.1">
    <property type="nucleotide sequence ID" value="NZ_MKQR01000012.1"/>
</dbReference>
<organism evidence="2 3">
    <name type="scientific">Actinokineospora bangkokensis</name>
    <dbReference type="NCBI Taxonomy" id="1193682"/>
    <lineage>
        <taxon>Bacteria</taxon>
        <taxon>Bacillati</taxon>
        <taxon>Actinomycetota</taxon>
        <taxon>Actinomycetes</taxon>
        <taxon>Pseudonocardiales</taxon>
        <taxon>Pseudonocardiaceae</taxon>
        <taxon>Actinokineospora</taxon>
    </lineage>
</organism>
<gene>
    <name evidence="2" type="ORF">BJP25_00635</name>
</gene>
<evidence type="ECO:0008006" key="4">
    <source>
        <dbReference type="Google" id="ProtNLM"/>
    </source>
</evidence>